<accession>A0A511FDN4</accession>
<evidence type="ECO:0000313" key="2">
    <source>
        <dbReference type="EMBL" id="GEL47369.1"/>
    </source>
</evidence>
<sequence>MRLYTVPERDIEAFGSTGVVMRFLPPVLTAGSDDATGVHVAAIAAGGTLGRHPAVRRQVFAVLAGRGLVQTDDDPPVEVGAGTLVVWEPGEDHQTWATTDMTAVVVETTGRLDLGEHFVPVAAGAPGAGA</sequence>
<dbReference type="InterPro" id="IPR014710">
    <property type="entry name" value="RmlC-like_jellyroll"/>
</dbReference>
<name>A0A511FDN4_9CELL</name>
<dbReference type="RefSeq" id="WP_146838416.1">
    <property type="nucleotide sequence ID" value="NZ_BJVQ01000036.1"/>
</dbReference>
<organism evidence="2 4">
    <name type="scientific">Cellulomonas hominis</name>
    <dbReference type="NCBI Taxonomy" id="156981"/>
    <lineage>
        <taxon>Bacteria</taxon>
        <taxon>Bacillati</taxon>
        <taxon>Actinomycetota</taxon>
        <taxon>Actinomycetes</taxon>
        <taxon>Micrococcales</taxon>
        <taxon>Cellulomonadaceae</taxon>
        <taxon>Cellulomonas</taxon>
    </lineage>
</organism>
<dbReference type="AlphaFoldDB" id="A0A511FDN4"/>
<keyword evidence="3" id="KW-0223">Dioxygenase</keyword>
<dbReference type="InterPro" id="IPR011051">
    <property type="entry name" value="RmlC_Cupin_sf"/>
</dbReference>
<evidence type="ECO:0000313" key="4">
    <source>
        <dbReference type="Proteomes" id="UP000321723"/>
    </source>
</evidence>
<dbReference type="EMBL" id="BJVQ01000036">
    <property type="protein sequence ID" value="GEL47369.1"/>
    <property type="molecule type" value="Genomic_DNA"/>
</dbReference>
<feature type="domain" description="Cupin type-2" evidence="1">
    <location>
        <begin position="43"/>
        <end position="106"/>
    </location>
</feature>
<protein>
    <submittedName>
        <fullName evidence="3">Quercetin dioxygenase-like cupin family protein</fullName>
    </submittedName>
</protein>
<dbReference type="Proteomes" id="UP000564629">
    <property type="component" value="Unassembled WGS sequence"/>
</dbReference>
<evidence type="ECO:0000259" key="1">
    <source>
        <dbReference type="Pfam" id="PF07883"/>
    </source>
</evidence>
<reference evidence="3 5" key="2">
    <citation type="submission" date="2020-08" db="EMBL/GenBank/DDBJ databases">
        <title>Sequencing the genomes of 1000 actinobacteria strains.</title>
        <authorList>
            <person name="Klenk H.-P."/>
        </authorList>
    </citation>
    <scope>NUCLEOTIDE SEQUENCE [LARGE SCALE GENOMIC DNA]</scope>
    <source>
        <strain evidence="3 5">DSM 9581</strain>
    </source>
</reference>
<dbReference type="Gene3D" id="2.60.120.10">
    <property type="entry name" value="Jelly Rolls"/>
    <property type="match status" value="1"/>
</dbReference>
<keyword evidence="3" id="KW-0560">Oxidoreductase</keyword>
<dbReference type="Proteomes" id="UP000321723">
    <property type="component" value="Unassembled WGS sequence"/>
</dbReference>
<reference evidence="2 4" key="1">
    <citation type="submission" date="2019-07" db="EMBL/GenBank/DDBJ databases">
        <title>Whole genome shotgun sequence of Cellulomonas hominis NBRC 16055.</title>
        <authorList>
            <person name="Hosoyama A."/>
            <person name="Uohara A."/>
            <person name="Ohji S."/>
            <person name="Ichikawa N."/>
        </authorList>
    </citation>
    <scope>NUCLEOTIDE SEQUENCE [LARGE SCALE GENOMIC DNA]</scope>
    <source>
        <strain evidence="2 4">NBRC 16055</strain>
    </source>
</reference>
<dbReference type="InterPro" id="IPR013096">
    <property type="entry name" value="Cupin_2"/>
</dbReference>
<evidence type="ECO:0000313" key="5">
    <source>
        <dbReference type="Proteomes" id="UP000564629"/>
    </source>
</evidence>
<proteinExistence type="predicted"/>
<dbReference type="Pfam" id="PF07883">
    <property type="entry name" value="Cupin_2"/>
    <property type="match status" value="1"/>
</dbReference>
<keyword evidence="4" id="KW-1185">Reference proteome</keyword>
<gene>
    <name evidence="2" type="ORF">CHO01_24850</name>
    <name evidence="3" type="ORF">HNR08_003802</name>
</gene>
<evidence type="ECO:0000313" key="3">
    <source>
        <dbReference type="EMBL" id="MBB5475066.1"/>
    </source>
</evidence>
<dbReference type="GO" id="GO:0051213">
    <property type="term" value="F:dioxygenase activity"/>
    <property type="evidence" value="ECO:0007669"/>
    <property type="project" value="UniProtKB-KW"/>
</dbReference>
<dbReference type="EMBL" id="JACHDN010000001">
    <property type="protein sequence ID" value="MBB5475066.1"/>
    <property type="molecule type" value="Genomic_DNA"/>
</dbReference>
<dbReference type="OrthoDB" id="3782397at2"/>
<dbReference type="SUPFAM" id="SSF51182">
    <property type="entry name" value="RmlC-like cupins"/>
    <property type="match status" value="1"/>
</dbReference>
<comment type="caution">
    <text evidence="2">The sequence shown here is derived from an EMBL/GenBank/DDBJ whole genome shotgun (WGS) entry which is preliminary data.</text>
</comment>